<comment type="caution">
    <text evidence="1">The sequence shown here is derived from an EMBL/GenBank/DDBJ whole genome shotgun (WGS) entry which is preliminary data.</text>
</comment>
<evidence type="ECO:0000313" key="2">
    <source>
        <dbReference type="Proteomes" id="UP000219020"/>
    </source>
</evidence>
<reference evidence="2" key="1">
    <citation type="submission" date="2017-04" db="EMBL/GenBank/DDBJ databases">
        <title>Genome evolution of the luminous symbionts of deep sea anglerfish.</title>
        <authorList>
            <person name="Hendry T.A."/>
        </authorList>
    </citation>
    <scope>NUCLEOTIDE SEQUENCE [LARGE SCALE GENOMIC DNA]</scope>
</reference>
<dbReference type="EMBL" id="NBYY01000015">
    <property type="protein sequence ID" value="PCS22716.1"/>
    <property type="molecule type" value="Genomic_DNA"/>
</dbReference>
<name>A0A2A5T3I5_9GAMM</name>
<sequence>MQDEKCHTIVVTNQGGSYNSLDHTRHQFCLAHVTRNLQQMSEYIGGGLTSHMGKRLDLLCHAVFRIQHRYEQGKIIDIDWRRRIFHLKKNLSA</sequence>
<organism evidence="1 2">
    <name type="scientific">Candidatus Enterovibrio escicola</name>
    <dbReference type="NCBI Taxonomy" id="1927127"/>
    <lineage>
        <taxon>Bacteria</taxon>
        <taxon>Pseudomonadati</taxon>
        <taxon>Pseudomonadota</taxon>
        <taxon>Gammaproteobacteria</taxon>
        <taxon>Vibrionales</taxon>
        <taxon>Vibrionaceae</taxon>
        <taxon>Enterovibrio</taxon>
    </lineage>
</organism>
<evidence type="ECO:0000313" key="1">
    <source>
        <dbReference type="EMBL" id="PCS22716.1"/>
    </source>
</evidence>
<keyword evidence="2" id="KW-1185">Reference proteome</keyword>
<dbReference type="AlphaFoldDB" id="A0A2A5T3I5"/>
<dbReference type="Proteomes" id="UP000219020">
    <property type="component" value="Unassembled WGS sequence"/>
</dbReference>
<proteinExistence type="predicted"/>
<protein>
    <submittedName>
        <fullName evidence="1">Transposase</fullName>
    </submittedName>
</protein>
<gene>
    <name evidence="1" type="ORF">BTN49_1674</name>
</gene>
<accession>A0A2A5T3I5</accession>